<reference evidence="2" key="1">
    <citation type="submission" date="2022-07" db="EMBL/GenBank/DDBJ databases">
        <title>Prevotella copri.</title>
        <authorList>
            <person name="Yang C."/>
        </authorList>
    </citation>
    <scope>NUCLEOTIDE SEQUENCE</scope>
    <source>
        <strain evidence="2">HF88</strain>
    </source>
</reference>
<dbReference type="GO" id="GO:0003676">
    <property type="term" value="F:nucleic acid binding"/>
    <property type="evidence" value="ECO:0007669"/>
    <property type="project" value="InterPro"/>
</dbReference>
<accession>A0AAW5I4N3</accession>
<comment type="caution">
    <text evidence="2">The sequence shown here is derived from an EMBL/GenBank/DDBJ whole genome shotgun (WGS) entry which is preliminary data.</text>
</comment>
<dbReference type="AlphaFoldDB" id="A0AAW5I4N3"/>
<dbReference type="InterPro" id="IPR038717">
    <property type="entry name" value="Tc1-like_DDE_dom"/>
</dbReference>
<dbReference type="Gene3D" id="3.30.420.10">
    <property type="entry name" value="Ribonuclease H-like superfamily/Ribonuclease H"/>
    <property type="match status" value="1"/>
</dbReference>
<name>A0AAW5I4N3_9BACT</name>
<feature type="domain" description="Tc1-like transposase DDE" evidence="1">
    <location>
        <begin position="61"/>
        <end position="196"/>
    </location>
</feature>
<dbReference type="Pfam" id="PF13358">
    <property type="entry name" value="DDE_3"/>
    <property type="match status" value="1"/>
</dbReference>
<dbReference type="RefSeq" id="WP_234564936.1">
    <property type="nucleotide sequence ID" value="NZ_JAJTTD010000057.1"/>
</dbReference>
<dbReference type="InterPro" id="IPR012337">
    <property type="entry name" value="RNaseH-like_sf"/>
</dbReference>
<dbReference type="InterPro" id="IPR036397">
    <property type="entry name" value="RNaseH_sf"/>
</dbReference>
<evidence type="ECO:0000259" key="1">
    <source>
        <dbReference type="Pfam" id="PF13358"/>
    </source>
</evidence>
<dbReference type="PANTHER" id="PTHR46564:SF1">
    <property type="entry name" value="TRANSPOSASE"/>
    <property type="match status" value="1"/>
</dbReference>
<organism evidence="2 3">
    <name type="scientific">Segatella copri</name>
    <dbReference type="NCBI Taxonomy" id="165179"/>
    <lineage>
        <taxon>Bacteria</taxon>
        <taxon>Pseudomonadati</taxon>
        <taxon>Bacteroidota</taxon>
        <taxon>Bacteroidia</taxon>
        <taxon>Bacteroidales</taxon>
        <taxon>Prevotellaceae</taxon>
        <taxon>Segatella</taxon>
    </lineage>
</organism>
<dbReference type="SUPFAM" id="SSF53098">
    <property type="entry name" value="Ribonuclease H-like"/>
    <property type="match status" value="1"/>
</dbReference>
<sequence>MGASLGQRGKRLYIQTFFISIGARYKRIRKRPRGVPSPQLYEYKVEKLQELESQASEGRIRLYYADESHTCTEGYVPYGWQLQGEDVYVPSQRVARLNIFGMIDRDNRYNGFTTSEKMTADKVLSFLDDFSFNLEMDTFVVLDNASVHRNKKIKELRPIWEQRGLFLFFLPPYSPQLNIAETLWRILKGKWIRPQDYITSDMLFYTTNRALADIGKGLRINFSKHVA</sequence>
<proteinExistence type="predicted"/>
<gene>
    <name evidence="2" type="ORF">NND11_15370</name>
</gene>
<dbReference type="InterPro" id="IPR047655">
    <property type="entry name" value="Transpos_IS630-like"/>
</dbReference>
<dbReference type="Proteomes" id="UP001206014">
    <property type="component" value="Unassembled WGS sequence"/>
</dbReference>
<dbReference type="NCBIfam" id="NF033545">
    <property type="entry name" value="transpos_IS630"/>
    <property type="match status" value="1"/>
</dbReference>
<dbReference type="PANTHER" id="PTHR46564">
    <property type="entry name" value="TRANSPOSASE"/>
    <property type="match status" value="1"/>
</dbReference>
<evidence type="ECO:0000313" key="2">
    <source>
        <dbReference type="EMBL" id="MCP9502887.1"/>
    </source>
</evidence>
<protein>
    <submittedName>
        <fullName evidence="2">IS630 family transposase</fullName>
    </submittedName>
</protein>
<evidence type="ECO:0000313" key="3">
    <source>
        <dbReference type="Proteomes" id="UP001206014"/>
    </source>
</evidence>
<dbReference type="EMBL" id="JANDXR010000050">
    <property type="protein sequence ID" value="MCP9502887.1"/>
    <property type="molecule type" value="Genomic_DNA"/>
</dbReference>